<keyword evidence="2" id="KW-1185">Reference proteome</keyword>
<evidence type="ECO:0000313" key="2">
    <source>
        <dbReference type="Proteomes" id="UP000823561"/>
    </source>
</evidence>
<organism evidence="1 2">
    <name type="scientific">Alosa alosa</name>
    <name type="common">allis shad</name>
    <dbReference type="NCBI Taxonomy" id="278164"/>
    <lineage>
        <taxon>Eukaryota</taxon>
        <taxon>Metazoa</taxon>
        <taxon>Chordata</taxon>
        <taxon>Craniata</taxon>
        <taxon>Vertebrata</taxon>
        <taxon>Euteleostomi</taxon>
        <taxon>Actinopterygii</taxon>
        <taxon>Neopterygii</taxon>
        <taxon>Teleostei</taxon>
        <taxon>Clupei</taxon>
        <taxon>Clupeiformes</taxon>
        <taxon>Clupeoidei</taxon>
        <taxon>Clupeidae</taxon>
        <taxon>Alosa</taxon>
    </lineage>
</organism>
<name>A0AAV6HHW3_9TELE</name>
<proteinExistence type="predicted"/>
<dbReference type="Proteomes" id="UP000823561">
    <property type="component" value="Chromosome 1"/>
</dbReference>
<comment type="caution">
    <text evidence="1">The sequence shown here is derived from an EMBL/GenBank/DDBJ whole genome shotgun (WGS) entry which is preliminary data.</text>
</comment>
<dbReference type="AlphaFoldDB" id="A0AAV6HHW3"/>
<reference evidence="1 2" key="1">
    <citation type="submission" date="2020-10" db="EMBL/GenBank/DDBJ databases">
        <title>Chromosome-scale genome assembly of the Allis shad, Alosa alosa.</title>
        <authorList>
            <person name="Margot Z."/>
            <person name="Christophe K."/>
            <person name="Cabau C."/>
            <person name="Louis A."/>
            <person name="Berthelot C."/>
            <person name="Parey E."/>
            <person name="Roest Crollius H."/>
            <person name="Montfort J."/>
            <person name="Robinson-Rechavi M."/>
            <person name="Bucao C."/>
            <person name="Bouchez O."/>
            <person name="Gislard M."/>
            <person name="Lluch J."/>
            <person name="Milhes M."/>
            <person name="Lampietro C."/>
            <person name="Lopez Roques C."/>
            <person name="Donnadieu C."/>
            <person name="Braasch I."/>
            <person name="Desvignes T."/>
            <person name="Postlethwait J."/>
            <person name="Bobe J."/>
            <person name="Guiguen Y."/>
        </authorList>
    </citation>
    <scope>NUCLEOTIDE SEQUENCE [LARGE SCALE GENOMIC DNA]</scope>
    <source>
        <strain evidence="1">M-15738</strain>
        <tissue evidence="1">Blood</tissue>
    </source>
</reference>
<evidence type="ECO:0000313" key="1">
    <source>
        <dbReference type="EMBL" id="KAG5286798.1"/>
    </source>
</evidence>
<protein>
    <submittedName>
        <fullName evidence="1">Uncharacterized protein</fullName>
    </submittedName>
</protein>
<sequence>MVDLHQISCQTHCLKALSRALGKPVLEDIADFELRGKLKKVSESETLEDLKNATGPLQDYLANAGCLRQLTNISHKERLVEDVLLFQVVNRVRAPFERFREGLKTLGILSKIQEHPQAFHPILCHQPVHLTADKLDDLFEIQWSVEGSNRLNVECQIVTFWRDFLQDTEGLT</sequence>
<accession>A0AAV6HHW3</accession>
<gene>
    <name evidence="1" type="ORF">AALO_G00018910</name>
</gene>
<dbReference type="EMBL" id="JADWDJ010000001">
    <property type="protein sequence ID" value="KAG5286798.1"/>
    <property type="molecule type" value="Genomic_DNA"/>
</dbReference>